<dbReference type="SMART" id="SM00369">
    <property type="entry name" value="LRR_TYP"/>
    <property type="match status" value="2"/>
</dbReference>
<evidence type="ECO:0000256" key="6">
    <source>
        <dbReference type="SAM" id="Coils"/>
    </source>
</evidence>
<dbReference type="CDD" id="cd16515">
    <property type="entry name" value="RING-HC_LRSAM1"/>
    <property type="match status" value="1"/>
</dbReference>
<dbReference type="Pfam" id="PF00536">
    <property type="entry name" value="SAM_1"/>
    <property type="match status" value="1"/>
</dbReference>
<dbReference type="InterPro" id="IPR050216">
    <property type="entry name" value="LRR_domain-containing"/>
</dbReference>
<keyword evidence="3 5" id="KW-0479">Metal-binding</keyword>
<dbReference type="PROSITE" id="PS51450">
    <property type="entry name" value="LRR"/>
    <property type="match status" value="2"/>
</dbReference>
<evidence type="ECO:0000256" key="1">
    <source>
        <dbReference type="ARBA" id="ARBA00022614"/>
    </source>
</evidence>
<dbReference type="InterPro" id="IPR001611">
    <property type="entry name" value="Leu-rich_rpt"/>
</dbReference>
<dbReference type="InterPro" id="IPR001660">
    <property type="entry name" value="SAM"/>
</dbReference>
<dbReference type="RefSeq" id="XP_022248886.1">
    <property type="nucleotide sequence ID" value="XM_022393178.1"/>
</dbReference>
<dbReference type="SMART" id="SM00184">
    <property type="entry name" value="RING"/>
    <property type="match status" value="1"/>
</dbReference>
<keyword evidence="9" id="KW-1185">Reference proteome</keyword>
<reference evidence="10 11" key="1">
    <citation type="submission" date="2025-05" db="UniProtKB">
        <authorList>
            <consortium name="RefSeq"/>
        </authorList>
    </citation>
    <scope>IDENTIFICATION</scope>
    <source>
        <tissue evidence="10 11">Muscle</tissue>
    </source>
</reference>
<dbReference type="Gene3D" id="3.80.10.10">
    <property type="entry name" value="Ribonuclease Inhibitor"/>
    <property type="match status" value="1"/>
</dbReference>
<organism evidence="9 11">
    <name type="scientific">Limulus polyphemus</name>
    <name type="common">Atlantic horseshoe crab</name>
    <dbReference type="NCBI Taxonomy" id="6850"/>
    <lineage>
        <taxon>Eukaryota</taxon>
        <taxon>Metazoa</taxon>
        <taxon>Ecdysozoa</taxon>
        <taxon>Arthropoda</taxon>
        <taxon>Chelicerata</taxon>
        <taxon>Merostomata</taxon>
        <taxon>Xiphosura</taxon>
        <taxon>Limulidae</taxon>
        <taxon>Limulus</taxon>
    </lineage>
</organism>
<dbReference type="SUPFAM" id="SSF52058">
    <property type="entry name" value="L domain-like"/>
    <property type="match status" value="1"/>
</dbReference>
<dbReference type="Gene3D" id="3.30.40.10">
    <property type="entry name" value="Zinc/RING finger domain, C3HC4 (zinc finger)"/>
    <property type="match status" value="1"/>
</dbReference>
<dbReference type="SUPFAM" id="SSF57850">
    <property type="entry name" value="RING/U-box"/>
    <property type="match status" value="1"/>
</dbReference>
<dbReference type="Pfam" id="PF13855">
    <property type="entry name" value="LRR_8"/>
    <property type="match status" value="1"/>
</dbReference>
<gene>
    <name evidence="10 11" type="primary">LOC106465309</name>
</gene>
<keyword evidence="4" id="KW-0862">Zinc</keyword>
<keyword evidence="3 5" id="KW-0863">Zinc-finger</keyword>
<evidence type="ECO:0000256" key="4">
    <source>
        <dbReference type="ARBA" id="ARBA00022833"/>
    </source>
</evidence>
<dbReference type="Pfam" id="PF13920">
    <property type="entry name" value="zf-C3HC4_3"/>
    <property type="match status" value="1"/>
</dbReference>
<evidence type="ECO:0000256" key="7">
    <source>
        <dbReference type="SAM" id="MobiDB-lite"/>
    </source>
</evidence>
<proteinExistence type="predicted"/>
<keyword evidence="1" id="KW-0433">Leucine-rich repeat</keyword>
<keyword evidence="6" id="KW-0175">Coiled coil</keyword>
<sequence length="678" mass="78160">MPLFKKNQAGKEMNYKARLEHKLCVAKDNPDETFDLAECNMTEVPSGVFTMCRVFRKHVLLLQKNQLTTLNGGGSLNELQELKVLDLHSNKLPTLTDDIGLLRNLQELNLSDNKLKRLPESFSCLKALKTLSLRDICRGGTESIMKFLCSENGTEYVPPDQLKTEMYGLCKTGEKCTSTQNHRPSWSESDFPDSYRQYEKKKERRKQDLLQMEEAMRQTQENQALAAAETMQRRQQLLEDVANEQDRMQEEIGLIQIKKDREKQFLLSSLSQLEDHSTQLIEQLLTLNDKVNNKDLLLEALEKEKQEIEELFTVKKEEQENLHKKHILESMTDLLRNEEQQRESQANKQKVMKDMQESSFAADKKIEEILTSRDQDQQVLLSELLKEEHYQKEAFKTLQLKRDEKHNELTQRIKLIEKELTKLTGVELKKKDLKVNFAMNTLAEKRTILAQLLAELYEQRQNREKELIKRIHEMEERRAGEIQDYWLIQFQKLLDRKPQELIDKELAVDPVVKEIFVNAGAQGYITLFATKNITVDQLIKMSEKDLSKLGVTNSTVRMAIMNAIFDYQKKGSPAKKLDVEGEEKYRPSKAIEAPAEPSAPPAEEEEALEPAIPSAPVLTDQDVKLWTSTECVVCLENKSAVVFLPCGHVCCCWICVKPLTSCPMCRSNIHNKLCLGNS</sequence>
<name>A0ABM1SZ30_LIMPO</name>
<keyword evidence="2" id="KW-0677">Repeat</keyword>
<dbReference type="InterPro" id="IPR032675">
    <property type="entry name" value="LRR_dom_sf"/>
</dbReference>
<dbReference type="InterPro" id="IPR001841">
    <property type="entry name" value="Znf_RING"/>
</dbReference>
<dbReference type="Proteomes" id="UP000694941">
    <property type="component" value="Unplaced"/>
</dbReference>
<feature type="compositionally biased region" description="Basic and acidic residues" evidence="7">
    <location>
        <begin position="576"/>
        <end position="586"/>
    </location>
</feature>
<dbReference type="SUPFAM" id="SSF47769">
    <property type="entry name" value="SAM/Pointed domain"/>
    <property type="match status" value="1"/>
</dbReference>
<dbReference type="PANTHER" id="PTHR48051">
    <property type="match status" value="1"/>
</dbReference>
<dbReference type="InterPro" id="IPR013083">
    <property type="entry name" value="Znf_RING/FYVE/PHD"/>
</dbReference>
<evidence type="ECO:0000313" key="9">
    <source>
        <dbReference type="Proteomes" id="UP000694941"/>
    </source>
</evidence>
<feature type="coiled-coil region" evidence="6">
    <location>
        <begin position="195"/>
        <end position="348"/>
    </location>
</feature>
<evidence type="ECO:0000256" key="5">
    <source>
        <dbReference type="PROSITE-ProRule" id="PRU00175"/>
    </source>
</evidence>
<dbReference type="PROSITE" id="PS50089">
    <property type="entry name" value="ZF_RING_2"/>
    <property type="match status" value="1"/>
</dbReference>
<dbReference type="InterPro" id="IPR003591">
    <property type="entry name" value="Leu-rich_rpt_typical-subtyp"/>
</dbReference>
<evidence type="ECO:0000313" key="11">
    <source>
        <dbReference type="RefSeq" id="XP_022248886.1"/>
    </source>
</evidence>
<accession>A0ABM1SZ30</accession>
<dbReference type="RefSeq" id="XP_022248885.1">
    <property type="nucleotide sequence ID" value="XM_022393177.1"/>
</dbReference>
<feature type="region of interest" description="Disordered" evidence="7">
    <location>
        <begin position="576"/>
        <end position="608"/>
    </location>
</feature>
<dbReference type="InterPro" id="IPR013761">
    <property type="entry name" value="SAM/pointed_sf"/>
</dbReference>
<dbReference type="GeneID" id="106465309"/>
<dbReference type="Gene3D" id="1.10.150.50">
    <property type="entry name" value="Transcription Factor, Ets-1"/>
    <property type="match status" value="1"/>
</dbReference>
<evidence type="ECO:0000259" key="8">
    <source>
        <dbReference type="PROSITE" id="PS50089"/>
    </source>
</evidence>
<protein>
    <submittedName>
        <fullName evidence="10 11">E3 ubiquitin-protein ligase LRSAM1-like isoform X1</fullName>
    </submittedName>
</protein>
<feature type="domain" description="RING-type" evidence="8">
    <location>
        <begin position="631"/>
        <end position="666"/>
    </location>
</feature>
<evidence type="ECO:0000256" key="3">
    <source>
        <dbReference type="ARBA" id="ARBA00022771"/>
    </source>
</evidence>
<dbReference type="PANTHER" id="PTHR48051:SF47">
    <property type="entry name" value="LEUCINE RICH REPEAT AND STERILE ALPHA MOTIF CONTAINING 1"/>
    <property type="match status" value="1"/>
</dbReference>
<evidence type="ECO:0000256" key="2">
    <source>
        <dbReference type="ARBA" id="ARBA00022737"/>
    </source>
</evidence>
<evidence type="ECO:0000313" key="10">
    <source>
        <dbReference type="RefSeq" id="XP_022248885.1"/>
    </source>
</evidence>